<reference evidence="2 3" key="1">
    <citation type="submission" date="2024-01" db="EMBL/GenBank/DDBJ databases">
        <title>The genomes of 5 underutilized Papilionoideae crops provide insights into root nodulation and disease resistanc.</title>
        <authorList>
            <person name="Jiang F."/>
        </authorList>
    </citation>
    <scope>NUCLEOTIDE SEQUENCE [LARGE SCALE GENOMIC DNA]</scope>
    <source>
        <strain evidence="2">LVBAO_FW01</strain>
        <tissue evidence="2">Leaves</tissue>
    </source>
</reference>
<organism evidence="2 3">
    <name type="scientific">Canavalia gladiata</name>
    <name type="common">Sword bean</name>
    <name type="synonym">Dolichos gladiatus</name>
    <dbReference type="NCBI Taxonomy" id="3824"/>
    <lineage>
        <taxon>Eukaryota</taxon>
        <taxon>Viridiplantae</taxon>
        <taxon>Streptophyta</taxon>
        <taxon>Embryophyta</taxon>
        <taxon>Tracheophyta</taxon>
        <taxon>Spermatophyta</taxon>
        <taxon>Magnoliopsida</taxon>
        <taxon>eudicotyledons</taxon>
        <taxon>Gunneridae</taxon>
        <taxon>Pentapetalae</taxon>
        <taxon>rosids</taxon>
        <taxon>fabids</taxon>
        <taxon>Fabales</taxon>
        <taxon>Fabaceae</taxon>
        <taxon>Papilionoideae</taxon>
        <taxon>50 kb inversion clade</taxon>
        <taxon>NPAAA clade</taxon>
        <taxon>indigoferoid/millettioid clade</taxon>
        <taxon>Phaseoleae</taxon>
        <taxon>Canavalia</taxon>
    </lineage>
</organism>
<protein>
    <submittedName>
        <fullName evidence="2">Uncharacterized protein</fullName>
    </submittedName>
</protein>
<feature type="transmembrane region" description="Helical" evidence="1">
    <location>
        <begin position="6"/>
        <end position="28"/>
    </location>
</feature>
<keyword evidence="1" id="KW-0812">Transmembrane</keyword>
<evidence type="ECO:0000256" key="1">
    <source>
        <dbReference type="SAM" id="Phobius"/>
    </source>
</evidence>
<accession>A0AAN9PVP6</accession>
<keyword evidence="3" id="KW-1185">Reference proteome</keyword>
<keyword evidence="1" id="KW-0472">Membrane</keyword>
<proteinExistence type="predicted"/>
<name>A0AAN9PVP6_CANGL</name>
<keyword evidence="1" id="KW-1133">Transmembrane helix</keyword>
<comment type="caution">
    <text evidence="2">The sequence shown here is derived from an EMBL/GenBank/DDBJ whole genome shotgun (WGS) entry which is preliminary data.</text>
</comment>
<gene>
    <name evidence="2" type="ORF">VNO77_36505</name>
</gene>
<dbReference type="Proteomes" id="UP001367508">
    <property type="component" value="Unassembled WGS sequence"/>
</dbReference>
<evidence type="ECO:0000313" key="2">
    <source>
        <dbReference type="EMBL" id="KAK7312561.1"/>
    </source>
</evidence>
<dbReference type="EMBL" id="JAYMYQ010000009">
    <property type="protein sequence ID" value="KAK7312561.1"/>
    <property type="molecule type" value="Genomic_DNA"/>
</dbReference>
<dbReference type="AlphaFoldDB" id="A0AAN9PVP6"/>
<evidence type="ECO:0000313" key="3">
    <source>
        <dbReference type="Proteomes" id="UP001367508"/>
    </source>
</evidence>
<sequence>MYHEKIILSFFRGITLNFIIVPGGYWHVGVRFKLITKYFVGDESSHKHFPAAISGQTSIFLLKIDRDSLTLVSLAYFFGLVVDVESTEVKSKTARRTVLTNGVSVLLALDSFDNAKLQGQTQSKEAGSLEYVNKNHRP</sequence>